<dbReference type="InterPro" id="IPR052748">
    <property type="entry name" value="ISR_Activator"/>
</dbReference>
<sequence length="145" mass="16386">MAFQIYSKVVRNKVIIALNEIAIYEEKAFELYLKLAKGYLVAQFNVGACYIDGTGMSTRSTNVEILMYFELLDIAIPWAKVLVKMKKGYSKSLYNLGSSYENGSGKNKDQVKALERIKDLWKIIILIANTSLGNSFVKDVEKTII</sequence>
<dbReference type="PANTHER" id="PTHR45011">
    <property type="entry name" value="DAP3-BINDING CELL DEATH ENHANCER 1"/>
    <property type="match status" value="1"/>
</dbReference>
<accession>A0A397IB76</accession>
<comment type="caution">
    <text evidence="1">The sequence shown here is derived from an EMBL/GenBank/DDBJ whole genome shotgun (WGS) entry which is preliminary data.</text>
</comment>
<organism evidence="1 2">
    <name type="scientific">Diversispora epigaea</name>
    <dbReference type="NCBI Taxonomy" id="1348612"/>
    <lineage>
        <taxon>Eukaryota</taxon>
        <taxon>Fungi</taxon>
        <taxon>Fungi incertae sedis</taxon>
        <taxon>Mucoromycota</taxon>
        <taxon>Glomeromycotina</taxon>
        <taxon>Glomeromycetes</taxon>
        <taxon>Diversisporales</taxon>
        <taxon>Diversisporaceae</taxon>
        <taxon>Diversispora</taxon>
    </lineage>
</organism>
<dbReference type="Proteomes" id="UP000266861">
    <property type="component" value="Unassembled WGS sequence"/>
</dbReference>
<dbReference type="SUPFAM" id="SSF81901">
    <property type="entry name" value="HCP-like"/>
    <property type="match status" value="1"/>
</dbReference>
<proteinExistence type="predicted"/>
<evidence type="ECO:0000313" key="1">
    <source>
        <dbReference type="EMBL" id="RHZ72895.1"/>
    </source>
</evidence>
<dbReference type="PANTHER" id="PTHR45011:SF1">
    <property type="entry name" value="DAP3-BINDING CELL DEATH ENHANCER 1"/>
    <property type="match status" value="1"/>
</dbReference>
<dbReference type="Pfam" id="PF08238">
    <property type="entry name" value="Sel1"/>
    <property type="match status" value="3"/>
</dbReference>
<dbReference type="AlphaFoldDB" id="A0A397IB76"/>
<gene>
    <name evidence="1" type="ORF">Glove_236g54</name>
</gene>
<name>A0A397IB76_9GLOM</name>
<dbReference type="Gene3D" id="1.25.40.10">
    <property type="entry name" value="Tetratricopeptide repeat domain"/>
    <property type="match status" value="1"/>
</dbReference>
<reference evidence="1 2" key="1">
    <citation type="submission" date="2018-08" db="EMBL/GenBank/DDBJ databases">
        <title>Genome and evolution of the arbuscular mycorrhizal fungus Diversispora epigaea (formerly Glomus versiforme) and its bacterial endosymbionts.</title>
        <authorList>
            <person name="Sun X."/>
            <person name="Fei Z."/>
            <person name="Harrison M."/>
        </authorList>
    </citation>
    <scope>NUCLEOTIDE SEQUENCE [LARGE SCALE GENOMIC DNA]</scope>
    <source>
        <strain evidence="1 2">IT104</strain>
    </source>
</reference>
<keyword evidence="2" id="KW-1185">Reference proteome</keyword>
<dbReference type="EMBL" id="PQFF01000218">
    <property type="protein sequence ID" value="RHZ72895.1"/>
    <property type="molecule type" value="Genomic_DNA"/>
</dbReference>
<dbReference type="InterPro" id="IPR006597">
    <property type="entry name" value="Sel1-like"/>
</dbReference>
<evidence type="ECO:0000313" key="2">
    <source>
        <dbReference type="Proteomes" id="UP000266861"/>
    </source>
</evidence>
<dbReference type="InterPro" id="IPR011990">
    <property type="entry name" value="TPR-like_helical_dom_sf"/>
</dbReference>
<protein>
    <submittedName>
        <fullName evidence="1">Uncharacterized protein</fullName>
    </submittedName>
</protein>
<dbReference type="OrthoDB" id="2425131at2759"/>